<evidence type="ECO:0000313" key="1">
    <source>
        <dbReference type="EMBL" id="CAL1707507.1"/>
    </source>
</evidence>
<evidence type="ECO:0000313" key="2">
    <source>
        <dbReference type="Proteomes" id="UP001497453"/>
    </source>
</evidence>
<keyword evidence="2" id="KW-1185">Reference proteome</keyword>
<organism evidence="1 2">
    <name type="scientific">Somion occarium</name>
    <dbReference type="NCBI Taxonomy" id="3059160"/>
    <lineage>
        <taxon>Eukaryota</taxon>
        <taxon>Fungi</taxon>
        <taxon>Dikarya</taxon>
        <taxon>Basidiomycota</taxon>
        <taxon>Agaricomycotina</taxon>
        <taxon>Agaricomycetes</taxon>
        <taxon>Polyporales</taxon>
        <taxon>Cerrenaceae</taxon>
        <taxon>Somion</taxon>
    </lineage>
</organism>
<reference evidence="2" key="1">
    <citation type="submission" date="2024-04" db="EMBL/GenBank/DDBJ databases">
        <authorList>
            <person name="Shaw F."/>
            <person name="Minotto A."/>
        </authorList>
    </citation>
    <scope>NUCLEOTIDE SEQUENCE [LARGE SCALE GENOMIC DNA]</scope>
</reference>
<protein>
    <submittedName>
        <fullName evidence="1">Uncharacterized protein</fullName>
    </submittedName>
</protein>
<dbReference type="EMBL" id="OZ037947">
    <property type="protein sequence ID" value="CAL1707507.1"/>
    <property type="molecule type" value="Genomic_DNA"/>
</dbReference>
<proteinExistence type="predicted"/>
<name>A0ABP1DI28_9APHY</name>
<accession>A0ABP1DI28</accession>
<dbReference type="Proteomes" id="UP001497453">
    <property type="component" value="Chromosome 4"/>
</dbReference>
<gene>
    <name evidence="1" type="ORF">GFSPODELE1_LOCUS6405</name>
</gene>
<sequence length="80" mass="9150">MQPFSDLLKWEYLCVQNGFRTSRREQTMTSGTCEGSCSESEEISVESLREPWAEVLTSVGTPVYANHGDVLQEYEVEREL</sequence>